<dbReference type="Proteomes" id="UP000886523">
    <property type="component" value="Unassembled WGS sequence"/>
</dbReference>
<accession>A0A9P6AGB0</accession>
<sequence length="94" mass="10515">MHKNLPPDSRWIIEDFTTSSLESHPPPLRMSLASSLTTKLCIQFKLCGSQFQVGSADRRTRKSKPKESIELQHALGDVSSALLGVLLLVRLWDV</sequence>
<dbReference type="AlphaFoldDB" id="A0A9P6AGB0"/>
<evidence type="ECO:0000313" key="1">
    <source>
        <dbReference type="EMBL" id="KAF9505332.1"/>
    </source>
</evidence>
<dbReference type="EMBL" id="MU129160">
    <property type="protein sequence ID" value="KAF9505332.1"/>
    <property type="molecule type" value="Genomic_DNA"/>
</dbReference>
<reference evidence="1" key="1">
    <citation type="journal article" date="2020" name="Nat. Commun.">
        <title>Large-scale genome sequencing of mycorrhizal fungi provides insights into the early evolution of symbiotic traits.</title>
        <authorList>
            <person name="Miyauchi S."/>
            <person name="Kiss E."/>
            <person name="Kuo A."/>
            <person name="Drula E."/>
            <person name="Kohler A."/>
            <person name="Sanchez-Garcia M."/>
            <person name="Morin E."/>
            <person name="Andreopoulos B."/>
            <person name="Barry K.W."/>
            <person name="Bonito G."/>
            <person name="Buee M."/>
            <person name="Carver A."/>
            <person name="Chen C."/>
            <person name="Cichocki N."/>
            <person name="Clum A."/>
            <person name="Culley D."/>
            <person name="Crous P.W."/>
            <person name="Fauchery L."/>
            <person name="Girlanda M."/>
            <person name="Hayes R.D."/>
            <person name="Keri Z."/>
            <person name="LaButti K."/>
            <person name="Lipzen A."/>
            <person name="Lombard V."/>
            <person name="Magnuson J."/>
            <person name="Maillard F."/>
            <person name="Murat C."/>
            <person name="Nolan M."/>
            <person name="Ohm R.A."/>
            <person name="Pangilinan J."/>
            <person name="Pereira M.F."/>
            <person name="Perotto S."/>
            <person name="Peter M."/>
            <person name="Pfister S."/>
            <person name="Riley R."/>
            <person name="Sitrit Y."/>
            <person name="Stielow J.B."/>
            <person name="Szollosi G."/>
            <person name="Zifcakova L."/>
            <person name="Stursova M."/>
            <person name="Spatafora J.W."/>
            <person name="Tedersoo L."/>
            <person name="Vaario L.M."/>
            <person name="Yamada A."/>
            <person name="Yan M."/>
            <person name="Wang P."/>
            <person name="Xu J."/>
            <person name="Bruns T."/>
            <person name="Baldrian P."/>
            <person name="Vilgalys R."/>
            <person name="Dunand C."/>
            <person name="Henrissat B."/>
            <person name="Grigoriev I.V."/>
            <person name="Hibbett D."/>
            <person name="Nagy L.G."/>
            <person name="Martin F.M."/>
        </authorList>
    </citation>
    <scope>NUCLEOTIDE SEQUENCE</scope>
    <source>
        <strain evidence="1">UP504</strain>
    </source>
</reference>
<organism evidence="1 2">
    <name type="scientific">Hydnum rufescens UP504</name>
    <dbReference type="NCBI Taxonomy" id="1448309"/>
    <lineage>
        <taxon>Eukaryota</taxon>
        <taxon>Fungi</taxon>
        <taxon>Dikarya</taxon>
        <taxon>Basidiomycota</taxon>
        <taxon>Agaricomycotina</taxon>
        <taxon>Agaricomycetes</taxon>
        <taxon>Cantharellales</taxon>
        <taxon>Hydnaceae</taxon>
        <taxon>Hydnum</taxon>
    </lineage>
</organism>
<keyword evidence="2" id="KW-1185">Reference proteome</keyword>
<proteinExistence type="predicted"/>
<protein>
    <submittedName>
        <fullName evidence="1">Uncharacterized protein</fullName>
    </submittedName>
</protein>
<comment type="caution">
    <text evidence="1">The sequence shown here is derived from an EMBL/GenBank/DDBJ whole genome shotgun (WGS) entry which is preliminary data.</text>
</comment>
<name>A0A9P6AGB0_9AGAM</name>
<gene>
    <name evidence="1" type="ORF">BS47DRAFT_1354067</name>
</gene>
<evidence type="ECO:0000313" key="2">
    <source>
        <dbReference type="Proteomes" id="UP000886523"/>
    </source>
</evidence>